<evidence type="ECO:0000256" key="2">
    <source>
        <dbReference type="ARBA" id="ARBA00022840"/>
    </source>
</evidence>
<dbReference type="InterPro" id="IPR052381">
    <property type="entry name" value="AAA_domain_protein"/>
</dbReference>
<proteinExistence type="inferred from homology"/>
<dbReference type="Pfam" id="PF00004">
    <property type="entry name" value="AAA"/>
    <property type="match status" value="1"/>
</dbReference>
<evidence type="ECO:0000256" key="1">
    <source>
        <dbReference type="ARBA" id="ARBA00022741"/>
    </source>
</evidence>
<comment type="similarity">
    <text evidence="3">Belongs to the AAA ATPase family. Highly divergent.</text>
</comment>
<sequence>MLDSLHDLEVLIDSNRPLIVLETDREAQVMEQLRRISLRSSKAYFQWTVTQGLLRLAEGYQAQSVNRDINQLFGQILSTSQPSVYVLVDFHHYINEPVSIRFIKDVMISSPQHSLVFLSPAISMPAELKSRAALMSLPVPNRQQLQSLLTDLANEWQSERGEKLKLSERKITAALLDSVNGLPRQDAESVLREAIWNDGVLDRQDLLMALRKKFNELNRGGILALRFEHKSLEDIAGFTQFKEWLALRRDVFLGKVSLPGQDIPKGVLLLGVQGCGKSMAAKAVASAWNLPLLYLDFAVLYNRFHGQTEENLRTALDTASGMSPCVLWLDEIEKGLSAVSNSDDTSRRLLGTFLNWLSENTDRVFVVATANDVSALPPELLRKGRFDEVFFVDLPDFSERVQVLKLHLTLREQDAQSFDTDALAEATAGFSGAELEQLVVSAMYQSYAQSASMDTAMLLALAASTRPLSVLMAEHVEGLRNWAADRATPV</sequence>
<reference evidence="6" key="1">
    <citation type="journal article" date="2014" name="Int. J. Syst. Evol. Microbiol.">
        <title>Complete genome sequence of Corynebacterium casei LMG S-19264T (=DSM 44701T), isolated from a smear-ripened cheese.</title>
        <authorList>
            <consortium name="US DOE Joint Genome Institute (JGI-PGF)"/>
            <person name="Walter F."/>
            <person name="Albersmeier A."/>
            <person name="Kalinowski J."/>
            <person name="Ruckert C."/>
        </authorList>
    </citation>
    <scope>NUCLEOTIDE SEQUENCE</scope>
    <source>
        <strain evidence="6">KCTC 12711</strain>
    </source>
</reference>
<organism evidence="6 7">
    <name type="scientific">Arenicella chitinivorans</name>
    <dbReference type="NCBI Taxonomy" id="1329800"/>
    <lineage>
        <taxon>Bacteria</taxon>
        <taxon>Pseudomonadati</taxon>
        <taxon>Pseudomonadota</taxon>
        <taxon>Gammaproteobacteria</taxon>
        <taxon>Arenicellales</taxon>
        <taxon>Arenicellaceae</taxon>
        <taxon>Arenicella</taxon>
    </lineage>
</organism>
<keyword evidence="1" id="KW-0547">Nucleotide-binding</keyword>
<dbReference type="GO" id="GO:0016887">
    <property type="term" value="F:ATP hydrolysis activity"/>
    <property type="evidence" value="ECO:0007669"/>
    <property type="project" value="InterPro"/>
</dbReference>
<dbReference type="SMART" id="SM00382">
    <property type="entry name" value="AAA"/>
    <property type="match status" value="1"/>
</dbReference>
<dbReference type="Pfam" id="PF17862">
    <property type="entry name" value="AAA_lid_3"/>
    <property type="match status" value="1"/>
</dbReference>
<reference evidence="6" key="2">
    <citation type="submission" date="2020-09" db="EMBL/GenBank/DDBJ databases">
        <authorList>
            <person name="Sun Q."/>
            <person name="Kim S."/>
        </authorList>
    </citation>
    <scope>NUCLEOTIDE SEQUENCE</scope>
    <source>
        <strain evidence="6">KCTC 12711</strain>
    </source>
</reference>
<evidence type="ECO:0000256" key="3">
    <source>
        <dbReference type="ARBA" id="ARBA00038088"/>
    </source>
</evidence>
<dbReference type="EMBL" id="BMXA01000001">
    <property type="protein sequence ID" value="GHA02400.1"/>
    <property type="molecule type" value="Genomic_DNA"/>
</dbReference>
<gene>
    <name evidence="6" type="ORF">GCM10008090_09660</name>
</gene>
<dbReference type="AlphaFoldDB" id="A0A918RL39"/>
<feature type="domain" description="AAA+ ATPase" evidence="5">
    <location>
        <begin position="263"/>
        <end position="396"/>
    </location>
</feature>
<evidence type="ECO:0000259" key="5">
    <source>
        <dbReference type="SMART" id="SM00382"/>
    </source>
</evidence>
<evidence type="ECO:0000313" key="6">
    <source>
        <dbReference type="EMBL" id="GHA02400.1"/>
    </source>
</evidence>
<accession>A0A918RL39</accession>
<evidence type="ECO:0000313" key="7">
    <source>
        <dbReference type="Proteomes" id="UP000614811"/>
    </source>
</evidence>
<dbReference type="InterPro" id="IPR003959">
    <property type="entry name" value="ATPase_AAA_core"/>
</dbReference>
<keyword evidence="2" id="KW-0067">ATP-binding</keyword>
<comment type="caution">
    <text evidence="6">The sequence shown here is derived from an EMBL/GenBank/DDBJ whole genome shotgun (WGS) entry which is preliminary data.</text>
</comment>
<dbReference type="InterPro" id="IPR003593">
    <property type="entry name" value="AAA+_ATPase"/>
</dbReference>
<dbReference type="Gene3D" id="1.10.8.60">
    <property type="match status" value="1"/>
</dbReference>
<dbReference type="Gene3D" id="3.40.50.300">
    <property type="entry name" value="P-loop containing nucleotide triphosphate hydrolases"/>
    <property type="match status" value="1"/>
</dbReference>
<dbReference type="InterPro" id="IPR027417">
    <property type="entry name" value="P-loop_NTPase"/>
</dbReference>
<dbReference type="SUPFAM" id="SSF52540">
    <property type="entry name" value="P-loop containing nucleoside triphosphate hydrolases"/>
    <property type="match status" value="1"/>
</dbReference>
<evidence type="ECO:0000256" key="4">
    <source>
        <dbReference type="ARBA" id="ARBA00040480"/>
    </source>
</evidence>
<dbReference type="PANTHER" id="PTHR42960">
    <property type="entry name" value="YCF46 PROTEIN"/>
    <property type="match status" value="1"/>
</dbReference>
<keyword evidence="7" id="KW-1185">Reference proteome</keyword>
<protein>
    <recommendedName>
        <fullName evidence="4">Uncharacterized AAA domain-containing protein ycf46</fullName>
    </recommendedName>
</protein>
<dbReference type="Proteomes" id="UP000614811">
    <property type="component" value="Unassembled WGS sequence"/>
</dbReference>
<dbReference type="GO" id="GO:0005524">
    <property type="term" value="F:ATP binding"/>
    <property type="evidence" value="ECO:0007669"/>
    <property type="project" value="UniProtKB-KW"/>
</dbReference>
<dbReference type="InterPro" id="IPR041569">
    <property type="entry name" value="AAA_lid_3"/>
</dbReference>
<dbReference type="PANTHER" id="PTHR42960:SF1">
    <property type="entry name" value="YCF46 PROTEIN"/>
    <property type="match status" value="1"/>
</dbReference>
<name>A0A918RL39_9GAMM</name>